<feature type="active site" evidence="8">
    <location>
        <position position="441"/>
    </location>
</feature>
<gene>
    <name evidence="11" type="primary">CSON009546</name>
</gene>
<evidence type="ECO:0000256" key="9">
    <source>
        <dbReference type="SAM" id="MobiDB-lite"/>
    </source>
</evidence>
<feature type="compositionally biased region" description="Low complexity" evidence="9">
    <location>
        <begin position="113"/>
        <end position="162"/>
    </location>
</feature>
<dbReference type="Gene3D" id="3.30.2350.10">
    <property type="entry name" value="Pseudouridine synthase"/>
    <property type="match status" value="1"/>
</dbReference>
<keyword evidence="2" id="KW-0597">Phosphoprotein</keyword>
<protein>
    <recommendedName>
        <fullName evidence="6">Pseudouridylate synthase RPUSD2</fullName>
    </recommendedName>
    <alternativeName>
        <fullName evidence="7">RNA pseudouridylate synthase domain-containing protein 2</fullName>
    </alternativeName>
</protein>
<sequence>MQHHPGSWYIPWNMGVPLQKMLTVPFNPNGQMPAGPAYHQPQIGAAAVQHQQPPQSQQQPQTSPNPQQTYQQQLSALQHQAALQHQQMHPAAAAAMFTPLTLRSFVTHSHHGLLSTQQQLTQGAQLGPGNNTTTGMNNHNSPSQQQHQQQQQQHGVVGNQQNIPQTLSPNMASHHHAMLQHHPHAQHHPVHHAHAQQQLTTMNINGVNVTGLPSATAAALRQHAQHNNVLQNTGSLMSMPSIKKILLNEKLEKPRNALTEKRKAVEESEPIKDLKKAKLETKALKAKRPGFTDERYHETSYYIENGLRKVYPYYFTFTTFTKGRWVGEKILDVFAREFRAHPAEEYERCIKAGTLTVNYEQVPTDYRLKHNDLLANVVHRHEVPVTSQPITIVHMDDDIVVVNKPASIPVHPCGRYRHNTVVFILAKEYNLKNLRTIHRLDRLTSGLLLFGRSPKKARQMEHQIRNRQVQKEYICRVEGEFPDGVIECKEPIEVVSYKIGVCKVSSKGKECTTTFQKLGYNGKTSVVLCKPLTGRMHQIRVHLQYLGYPVVNDPLYNHEVFGPNKGRGGDIGGKSDDQLVKDLINIHNAENWLGIDGDSELSMFKSIKSDIEDSMSTKGTILSDDETSSVSREASPCAESPQPARVGSESPNENASLCNGSTNTNITNNEINSPTSPNREVNGITNMSNGTCVSVATSTNTMTSNNTSNTPSNFTCMKNSISYINKGKSRKVTVATQTGQESPDMAFNPDKMTTDKHCYECKVRYRDPKPQDLVMYLHAWKYKGPGWEYETELPEWAQNISNKKHKYSKNKNKQKKKIIKEIKSTKLHSTYNEFLKFYYCVFKISNKTLEKNIYKIKR</sequence>
<dbReference type="InterPro" id="IPR006225">
    <property type="entry name" value="PsdUridine_synth_RluC/D"/>
</dbReference>
<dbReference type="FunFam" id="3.30.2350.10:FF:000010">
    <property type="entry name" value="RNA pseudouridine synthase domain-containing 2"/>
    <property type="match status" value="1"/>
</dbReference>
<dbReference type="InterPro" id="IPR050188">
    <property type="entry name" value="RluA_PseudoU_synthase"/>
</dbReference>
<name>A0A336LK45_CULSO</name>
<dbReference type="InterPro" id="IPR020103">
    <property type="entry name" value="PsdUridine_synth_cat_dom_sf"/>
</dbReference>
<dbReference type="GO" id="GO:0009982">
    <property type="term" value="F:pseudouridine synthase activity"/>
    <property type="evidence" value="ECO:0007669"/>
    <property type="project" value="InterPro"/>
</dbReference>
<organism evidence="11">
    <name type="scientific">Culicoides sonorensis</name>
    <name type="common">Biting midge</name>
    <dbReference type="NCBI Taxonomy" id="179676"/>
    <lineage>
        <taxon>Eukaryota</taxon>
        <taxon>Metazoa</taxon>
        <taxon>Ecdysozoa</taxon>
        <taxon>Arthropoda</taxon>
        <taxon>Hexapoda</taxon>
        <taxon>Insecta</taxon>
        <taxon>Pterygota</taxon>
        <taxon>Neoptera</taxon>
        <taxon>Endopterygota</taxon>
        <taxon>Diptera</taxon>
        <taxon>Nematocera</taxon>
        <taxon>Chironomoidea</taxon>
        <taxon>Ceratopogonidae</taxon>
        <taxon>Ceratopogoninae</taxon>
        <taxon>Culicoides</taxon>
        <taxon>Monoculicoides</taxon>
    </lineage>
</organism>
<evidence type="ECO:0000256" key="3">
    <source>
        <dbReference type="ARBA" id="ARBA00022664"/>
    </source>
</evidence>
<dbReference type="CDD" id="cd02557">
    <property type="entry name" value="PseudoU_synth_ScRIB2"/>
    <property type="match status" value="1"/>
</dbReference>
<feature type="compositionally biased region" description="Low complexity" evidence="9">
    <location>
        <begin position="49"/>
        <end position="86"/>
    </location>
</feature>
<comment type="similarity">
    <text evidence="1">Belongs to the pseudouridine synthase RluA family.</text>
</comment>
<feature type="region of interest" description="Disordered" evidence="9">
    <location>
        <begin position="616"/>
        <end position="680"/>
    </location>
</feature>
<dbReference type="GO" id="GO:0006397">
    <property type="term" value="P:mRNA processing"/>
    <property type="evidence" value="ECO:0007669"/>
    <property type="project" value="UniProtKB-KW"/>
</dbReference>
<dbReference type="InterPro" id="IPR006145">
    <property type="entry name" value="PsdUridine_synth_RsuA/RluA"/>
</dbReference>
<evidence type="ECO:0000259" key="10">
    <source>
        <dbReference type="Pfam" id="PF00849"/>
    </source>
</evidence>
<comment type="function">
    <text evidence="5">Pseudouridine synthase that catalyzes pseudouridylation of mRNAs.</text>
</comment>
<dbReference type="SUPFAM" id="SSF55120">
    <property type="entry name" value="Pseudouridine synthase"/>
    <property type="match status" value="1"/>
</dbReference>
<dbReference type="PANTHER" id="PTHR21600:SF40">
    <property type="entry name" value="PSEUDOURIDYLATE SYNTHASE RPUSD2"/>
    <property type="match status" value="1"/>
</dbReference>
<dbReference type="PROSITE" id="PS01129">
    <property type="entry name" value="PSI_RLU"/>
    <property type="match status" value="1"/>
</dbReference>
<evidence type="ECO:0000256" key="7">
    <source>
        <dbReference type="ARBA" id="ARBA00080257"/>
    </source>
</evidence>
<dbReference type="GO" id="GO:0000455">
    <property type="term" value="P:enzyme-directed rRNA pseudouridine synthesis"/>
    <property type="evidence" value="ECO:0007669"/>
    <property type="project" value="TreeGrafter"/>
</dbReference>
<evidence type="ECO:0000256" key="8">
    <source>
        <dbReference type="PIRSR" id="PIRSR606225-1"/>
    </source>
</evidence>
<dbReference type="PANTHER" id="PTHR21600">
    <property type="entry name" value="MITOCHONDRIAL RNA PSEUDOURIDINE SYNTHASE"/>
    <property type="match status" value="1"/>
</dbReference>
<dbReference type="NCBIfam" id="TIGR00005">
    <property type="entry name" value="rluA_subfam"/>
    <property type="match status" value="1"/>
</dbReference>
<feature type="compositionally biased region" description="Polar residues" evidence="9">
    <location>
        <begin position="649"/>
        <end position="658"/>
    </location>
</feature>
<dbReference type="AlphaFoldDB" id="A0A336LK45"/>
<dbReference type="EMBL" id="UFQT01000037">
    <property type="protein sequence ID" value="SSX18382.1"/>
    <property type="molecule type" value="Genomic_DNA"/>
</dbReference>
<reference evidence="11" key="1">
    <citation type="submission" date="2018-07" db="EMBL/GenBank/DDBJ databases">
        <authorList>
            <person name="Quirk P.G."/>
            <person name="Krulwich T.A."/>
        </authorList>
    </citation>
    <scope>NUCLEOTIDE SEQUENCE</scope>
</reference>
<dbReference type="VEuPathDB" id="VectorBase:CSON009546"/>
<dbReference type="InterPro" id="IPR006224">
    <property type="entry name" value="PsdUridine_synth_RluA-like_CS"/>
</dbReference>
<feature type="region of interest" description="Disordered" evidence="9">
    <location>
        <begin position="44"/>
        <end position="86"/>
    </location>
</feature>
<evidence type="ECO:0000313" key="11">
    <source>
        <dbReference type="EMBL" id="SSX18382.1"/>
    </source>
</evidence>
<dbReference type="GO" id="GO:0003723">
    <property type="term" value="F:RNA binding"/>
    <property type="evidence" value="ECO:0007669"/>
    <property type="project" value="InterPro"/>
</dbReference>
<keyword evidence="4" id="KW-0413">Isomerase</keyword>
<feature type="compositionally biased region" description="Low complexity" evidence="9">
    <location>
        <begin position="659"/>
        <end position="676"/>
    </location>
</feature>
<feature type="compositionally biased region" description="Basic residues" evidence="9">
    <location>
        <begin position="173"/>
        <end position="194"/>
    </location>
</feature>
<proteinExistence type="inferred from homology"/>
<evidence type="ECO:0000256" key="5">
    <source>
        <dbReference type="ARBA" id="ARBA00057241"/>
    </source>
</evidence>
<evidence type="ECO:0000256" key="4">
    <source>
        <dbReference type="ARBA" id="ARBA00023235"/>
    </source>
</evidence>
<feature type="domain" description="Pseudouridine synthase RsuA/RluA-like" evidence="10">
    <location>
        <begin position="398"/>
        <end position="544"/>
    </location>
</feature>
<evidence type="ECO:0000256" key="6">
    <source>
        <dbReference type="ARBA" id="ARBA00072682"/>
    </source>
</evidence>
<feature type="region of interest" description="Disordered" evidence="9">
    <location>
        <begin position="113"/>
        <end position="196"/>
    </location>
</feature>
<accession>A0A336LK45</accession>
<dbReference type="Pfam" id="PF00849">
    <property type="entry name" value="PseudoU_synth_2"/>
    <property type="match status" value="1"/>
</dbReference>
<evidence type="ECO:0000256" key="2">
    <source>
        <dbReference type="ARBA" id="ARBA00022553"/>
    </source>
</evidence>
<keyword evidence="3" id="KW-0507">mRNA processing</keyword>
<evidence type="ECO:0000256" key="1">
    <source>
        <dbReference type="ARBA" id="ARBA00010876"/>
    </source>
</evidence>